<sequence length="187" mass="21420">MLKHELRKKYKNLRTGISPSQASDYSLVLANHVLQIPIWDFFYYHIFLSIEEQNEVDTLPIITLLQGKDKHVVVPKVSGENSMDHYLLTDGTAFRKNKWGIPEPVDGIVVSEEKIDVVFIPLLAFDALGNRVGYGKGFYDAFLDKCRKDTLKIGLSFFGTEEEPITDVHENDMKLDYCITPEKVYAF</sequence>
<dbReference type="GO" id="GO:0005524">
    <property type="term" value="F:ATP binding"/>
    <property type="evidence" value="ECO:0007669"/>
    <property type="project" value="UniProtKB-KW"/>
</dbReference>
<evidence type="ECO:0000313" key="3">
    <source>
        <dbReference type="EMBL" id="SFB67872.1"/>
    </source>
</evidence>
<dbReference type="Proteomes" id="UP000184031">
    <property type="component" value="Unassembled WGS sequence"/>
</dbReference>
<evidence type="ECO:0000256" key="1">
    <source>
        <dbReference type="PIRSR" id="PIRSR006806-1"/>
    </source>
</evidence>
<dbReference type="GO" id="GO:0046872">
    <property type="term" value="F:metal ion binding"/>
    <property type="evidence" value="ECO:0007669"/>
    <property type="project" value="UniProtKB-KW"/>
</dbReference>
<comment type="cofactor">
    <cofactor evidence="2">
        <name>Mg(2+)</name>
        <dbReference type="ChEBI" id="CHEBI:18420"/>
    </cofactor>
</comment>
<evidence type="ECO:0000313" key="6">
    <source>
        <dbReference type="Proteomes" id="UP000198940"/>
    </source>
</evidence>
<dbReference type="GO" id="GO:0009396">
    <property type="term" value="P:folic acid-containing compound biosynthetic process"/>
    <property type="evidence" value="ECO:0007669"/>
    <property type="project" value="TreeGrafter"/>
</dbReference>
<dbReference type="SUPFAM" id="SSF100950">
    <property type="entry name" value="NagB/RpiA/CoA transferase-like"/>
    <property type="match status" value="1"/>
</dbReference>
<keyword evidence="6" id="KW-1185">Reference proteome</keyword>
<evidence type="ECO:0000313" key="5">
    <source>
        <dbReference type="Proteomes" id="UP000184031"/>
    </source>
</evidence>
<feature type="binding site" evidence="1">
    <location>
        <begin position="131"/>
        <end position="139"/>
    </location>
    <ligand>
        <name>ATP</name>
        <dbReference type="ChEBI" id="CHEBI:30616"/>
    </ligand>
</feature>
<dbReference type="EC" id="6.3.3.2" evidence="2"/>
<dbReference type="STRING" id="1055723.SAMN05216293_0317"/>
<dbReference type="InterPro" id="IPR002698">
    <property type="entry name" value="FTHF_cligase"/>
</dbReference>
<dbReference type="PIRSF" id="PIRSF006806">
    <property type="entry name" value="FTHF_cligase"/>
    <property type="match status" value="1"/>
</dbReference>
<dbReference type="RefSeq" id="WP_072876143.1">
    <property type="nucleotide sequence ID" value="NZ_FOKU01000001.1"/>
</dbReference>
<dbReference type="PANTHER" id="PTHR23407:SF11">
    <property type="entry name" value="CHROMOSOME UNDETERMINED SCAFFOLD_24, WHOLE GENOME SHOTGUN SEQUENCE"/>
    <property type="match status" value="1"/>
</dbReference>
<dbReference type="GO" id="GO:0035999">
    <property type="term" value="P:tetrahydrofolate interconversion"/>
    <property type="evidence" value="ECO:0007669"/>
    <property type="project" value="TreeGrafter"/>
</dbReference>
<name>A0A1M6PTZ1_9FLAO</name>
<dbReference type="PANTHER" id="PTHR23407">
    <property type="entry name" value="ATPASE INHIBITOR/5-FORMYLTETRAHYDROFOLATE CYCLO-LIGASE"/>
    <property type="match status" value="1"/>
</dbReference>
<gene>
    <name evidence="3" type="ORF">SAMN04487891_101313</name>
    <name evidence="4" type="ORF">SAMN05216293_0317</name>
</gene>
<dbReference type="GO" id="GO:0030272">
    <property type="term" value="F:5-formyltetrahydrofolate cyclo-ligase activity"/>
    <property type="evidence" value="ECO:0007669"/>
    <property type="project" value="UniProtKB-EC"/>
</dbReference>
<evidence type="ECO:0000313" key="4">
    <source>
        <dbReference type="EMBL" id="SHK11417.1"/>
    </source>
</evidence>
<dbReference type="InterPro" id="IPR024185">
    <property type="entry name" value="FTHF_cligase-like_sf"/>
</dbReference>
<dbReference type="Pfam" id="PF01812">
    <property type="entry name" value="5-FTHF_cyc-lig"/>
    <property type="match status" value="1"/>
</dbReference>
<dbReference type="EMBL" id="FOKU01000001">
    <property type="protein sequence ID" value="SFB67872.1"/>
    <property type="molecule type" value="Genomic_DNA"/>
</dbReference>
<evidence type="ECO:0000256" key="2">
    <source>
        <dbReference type="RuleBase" id="RU361279"/>
    </source>
</evidence>
<keyword evidence="1 2" id="KW-0547">Nucleotide-binding</keyword>
<organism evidence="4 5">
    <name type="scientific">Flagellimonas taeanensis</name>
    <dbReference type="NCBI Taxonomy" id="1005926"/>
    <lineage>
        <taxon>Bacteria</taxon>
        <taxon>Pseudomonadati</taxon>
        <taxon>Bacteroidota</taxon>
        <taxon>Flavobacteriia</taxon>
        <taxon>Flavobacteriales</taxon>
        <taxon>Flavobacteriaceae</taxon>
        <taxon>Flagellimonas</taxon>
    </lineage>
</organism>
<dbReference type="InterPro" id="IPR037171">
    <property type="entry name" value="NagB/RpiA_transferase-like"/>
</dbReference>
<comment type="caution">
    <text evidence="4">The sequence shown here is derived from an EMBL/GenBank/DDBJ whole genome shotgun (WGS) entry which is preliminary data.</text>
</comment>
<keyword evidence="2" id="KW-0460">Magnesium</keyword>
<comment type="catalytic activity">
    <reaction evidence="2">
        <text>(6S)-5-formyl-5,6,7,8-tetrahydrofolate + ATP = (6R)-5,10-methenyltetrahydrofolate + ADP + phosphate</text>
        <dbReference type="Rhea" id="RHEA:10488"/>
        <dbReference type="ChEBI" id="CHEBI:30616"/>
        <dbReference type="ChEBI" id="CHEBI:43474"/>
        <dbReference type="ChEBI" id="CHEBI:57455"/>
        <dbReference type="ChEBI" id="CHEBI:57457"/>
        <dbReference type="ChEBI" id="CHEBI:456216"/>
        <dbReference type="EC" id="6.3.3.2"/>
    </reaction>
</comment>
<dbReference type="Gene3D" id="3.40.50.10420">
    <property type="entry name" value="NagB/RpiA/CoA transferase-like"/>
    <property type="match status" value="1"/>
</dbReference>
<comment type="similarity">
    <text evidence="2">Belongs to the 5-formyltetrahydrofolate cyclo-ligase family.</text>
</comment>
<protein>
    <recommendedName>
        <fullName evidence="2">5-formyltetrahydrofolate cyclo-ligase</fullName>
        <ecNumber evidence="2">6.3.3.2</ecNumber>
    </recommendedName>
</protein>
<accession>A0A1M6PTZ1</accession>
<dbReference type="Proteomes" id="UP000198940">
    <property type="component" value="Unassembled WGS sequence"/>
</dbReference>
<dbReference type="AlphaFoldDB" id="A0A1M6PTZ1"/>
<dbReference type="OrthoDB" id="9801938at2"/>
<reference evidence="4 5" key="1">
    <citation type="submission" date="2016-11" db="EMBL/GenBank/DDBJ databases">
        <authorList>
            <person name="Varghese N."/>
            <person name="Submissions S."/>
        </authorList>
    </citation>
    <scope>NUCLEOTIDE SEQUENCE [LARGE SCALE GENOMIC DNA]</scope>
    <source>
        <strain evidence="4 5">CGMCC 1.12174</strain>
        <strain evidence="3 6">DSM 26351</strain>
    </source>
</reference>
<feature type="binding site" evidence="1">
    <location>
        <position position="50"/>
    </location>
    <ligand>
        <name>substrate</name>
    </ligand>
</feature>
<keyword evidence="1 2" id="KW-0067">ATP-binding</keyword>
<feature type="binding site" evidence="1">
    <location>
        <begin position="3"/>
        <end position="7"/>
    </location>
    <ligand>
        <name>ATP</name>
        <dbReference type="ChEBI" id="CHEBI:30616"/>
    </ligand>
</feature>
<dbReference type="EMBL" id="FRAT01000001">
    <property type="protein sequence ID" value="SHK11417.1"/>
    <property type="molecule type" value="Genomic_DNA"/>
</dbReference>
<proteinExistence type="inferred from homology"/>
<feature type="binding site" evidence="1">
    <location>
        <position position="55"/>
    </location>
    <ligand>
        <name>substrate</name>
    </ligand>
</feature>
<keyword evidence="2" id="KW-0479">Metal-binding</keyword>
<dbReference type="NCBIfam" id="TIGR02727">
    <property type="entry name" value="MTHFS_bact"/>
    <property type="match status" value="1"/>
</dbReference>